<evidence type="ECO:0000313" key="1">
    <source>
        <dbReference type="EMBL" id="GAA0186034.1"/>
    </source>
</evidence>
<dbReference type="InterPro" id="IPR036397">
    <property type="entry name" value="RNaseH_sf"/>
</dbReference>
<name>A0AAV3S027_LITER</name>
<dbReference type="GO" id="GO:0003676">
    <property type="term" value="F:nucleic acid binding"/>
    <property type="evidence" value="ECO:0007669"/>
    <property type="project" value="InterPro"/>
</dbReference>
<accession>A0AAV3S027</accession>
<dbReference type="EMBL" id="BAABME010013315">
    <property type="protein sequence ID" value="GAA0186034.1"/>
    <property type="molecule type" value="Genomic_DNA"/>
</dbReference>
<dbReference type="Proteomes" id="UP001454036">
    <property type="component" value="Unassembled WGS sequence"/>
</dbReference>
<dbReference type="Gene3D" id="3.30.420.10">
    <property type="entry name" value="Ribonuclease H-like superfamily/Ribonuclease H"/>
    <property type="match status" value="1"/>
</dbReference>
<dbReference type="PANTHER" id="PTHR47266">
    <property type="entry name" value="ENDONUCLEASE-RELATED"/>
    <property type="match status" value="1"/>
</dbReference>
<dbReference type="SUPFAM" id="SSF53098">
    <property type="entry name" value="Ribonuclease H-like"/>
    <property type="match status" value="1"/>
</dbReference>
<dbReference type="InterPro" id="IPR052160">
    <property type="entry name" value="Gypsy_RT_Integrase-like"/>
</dbReference>
<reference evidence="1 2" key="1">
    <citation type="submission" date="2024-01" db="EMBL/GenBank/DDBJ databases">
        <title>The complete chloroplast genome sequence of Lithospermum erythrorhizon: insights into the phylogenetic relationship among Boraginaceae species and the maternal lineages of purple gromwells.</title>
        <authorList>
            <person name="Okada T."/>
            <person name="Watanabe K."/>
        </authorList>
    </citation>
    <scope>NUCLEOTIDE SEQUENCE [LARGE SCALE GENOMIC DNA]</scope>
</reference>
<protein>
    <recommendedName>
        <fullName evidence="3">Integrase catalytic domain-containing protein</fullName>
    </recommendedName>
</protein>
<organism evidence="1 2">
    <name type="scientific">Lithospermum erythrorhizon</name>
    <name type="common">Purple gromwell</name>
    <name type="synonym">Lithospermum officinale var. erythrorhizon</name>
    <dbReference type="NCBI Taxonomy" id="34254"/>
    <lineage>
        <taxon>Eukaryota</taxon>
        <taxon>Viridiplantae</taxon>
        <taxon>Streptophyta</taxon>
        <taxon>Embryophyta</taxon>
        <taxon>Tracheophyta</taxon>
        <taxon>Spermatophyta</taxon>
        <taxon>Magnoliopsida</taxon>
        <taxon>eudicotyledons</taxon>
        <taxon>Gunneridae</taxon>
        <taxon>Pentapetalae</taxon>
        <taxon>asterids</taxon>
        <taxon>lamiids</taxon>
        <taxon>Boraginales</taxon>
        <taxon>Boraginaceae</taxon>
        <taxon>Boraginoideae</taxon>
        <taxon>Lithospermeae</taxon>
        <taxon>Lithospermum</taxon>
    </lineage>
</organism>
<dbReference type="InterPro" id="IPR012337">
    <property type="entry name" value="RNaseH-like_sf"/>
</dbReference>
<evidence type="ECO:0000313" key="2">
    <source>
        <dbReference type="Proteomes" id="UP001454036"/>
    </source>
</evidence>
<sequence>MGWPAASLFGGRSLTVKITRMGYFWPTLVQDDMGFVKKHDVCQRMGSVQHQLTTSMTPILNLVLFAMWGIDLVGKLLKAKGNLKYTVVAVDYFSKWVEAAPLKRTGSDNIIRFLWKHVATRFGTTHTYIGQFTSV</sequence>
<proteinExistence type="predicted"/>
<comment type="caution">
    <text evidence="1">The sequence shown here is derived from an EMBL/GenBank/DDBJ whole genome shotgun (WGS) entry which is preliminary data.</text>
</comment>
<dbReference type="AlphaFoldDB" id="A0AAV3S027"/>
<evidence type="ECO:0008006" key="3">
    <source>
        <dbReference type="Google" id="ProtNLM"/>
    </source>
</evidence>
<keyword evidence="2" id="KW-1185">Reference proteome</keyword>
<gene>
    <name evidence="1" type="ORF">LIER_33322</name>
</gene>